<evidence type="ECO:0000313" key="3">
    <source>
        <dbReference type="EMBL" id="GAA1967452.1"/>
    </source>
</evidence>
<dbReference type="Pfam" id="PF00196">
    <property type="entry name" value="GerE"/>
    <property type="match status" value="1"/>
</dbReference>
<dbReference type="InterPro" id="IPR000792">
    <property type="entry name" value="Tscrpt_reg_LuxR_C"/>
</dbReference>
<feature type="region of interest" description="Disordered" evidence="1">
    <location>
        <begin position="263"/>
        <end position="284"/>
    </location>
</feature>
<dbReference type="EMBL" id="BAAAQM010000013">
    <property type="protein sequence ID" value="GAA1967452.1"/>
    <property type="molecule type" value="Genomic_DNA"/>
</dbReference>
<organism evidence="3 4">
    <name type="scientific">Catenulispora subtropica</name>
    <dbReference type="NCBI Taxonomy" id="450798"/>
    <lineage>
        <taxon>Bacteria</taxon>
        <taxon>Bacillati</taxon>
        <taxon>Actinomycetota</taxon>
        <taxon>Actinomycetes</taxon>
        <taxon>Catenulisporales</taxon>
        <taxon>Catenulisporaceae</taxon>
        <taxon>Catenulispora</taxon>
    </lineage>
</organism>
<dbReference type="Gene3D" id="1.10.10.10">
    <property type="entry name" value="Winged helix-like DNA-binding domain superfamily/Winged helix DNA-binding domain"/>
    <property type="match status" value="2"/>
</dbReference>
<comment type="caution">
    <text evidence="3">The sequence shown here is derived from an EMBL/GenBank/DDBJ whole genome shotgun (WGS) entry which is preliminary data.</text>
</comment>
<evidence type="ECO:0000313" key="4">
    <source>
        <dbReference type="Proteomes" id="UP001499854"/>
    </source>
</evidence>
<dbReference type="InterPro" id="IPR016032">
    <property type="entry name" value="Sig_transdc_resp-reg_C-effctor"/>
</dbReference>
<name>A0ABN2REP8_9ACTN</name>
<dbReference type="InterPro" id="IPR051797">
    <property type="entry name" value="TrmB-like"/>
</dbReference>
<evidence type="ECO:0000256" key="1">
    <source>
        <dbReference type="SAM" id="MobiDB-lite"/>
    </source>
</evidence>
<feature type="domain" description="HTH luxR-type" evidence="2">
    <location>
        <begin position="279"/>
        <end position="339"/>
    </location>
</feature>
<protein>
    <submittedName>
        <fullName evidence="3">LuxR family transcriptional regulator</fullName>
    </submittedName>
</protein>
<sequence length="341" mass="37201">MLDDRRPDRTRPGDGLAGTTAEEIVYLELCRLETATTGQLSRALSLDRERTLRLLAGLHTRRLVRVAENGPTVLWAPVAPDVALSRVLNDREHAERHLREEITRLLDGYHRGPGRRGRTGAAVAEVVTGRGAIAQTWRALQAGARREVWVLDKPPFVQLDAVDPELEALSRGVAFRGVYERASLLLPGRLEQVRSLIAAGESGAVVPEVPFKLGIVDQRWALLPVAAGAELEEALVIRPSLMLDALVHSFQIQWAKAVPIPPAAGSPDGGAENQRTVDEDGAPGTHDLLTLLTAGLTDDAIARQLHISARTVQRRVRELMEELGARNRFQAGVQAARRGLL</sequence>
<gene>
    <name evidence="3" type="ORF">GCM10009838_27090</name>
</gene>
<dbReference type="InterPro" id="IPR036388">
    <property type="entry name" value="WH-like_DNA-bd_sf"/>
</dbReference>
<reference evidence="3 4" key="1">
    <citation type="journal article" date="2019" name="Int. J. Syst. Evol. Microbiol.">
        <title>The Global Catalogue of Microorganisms (GCM) 10K type strain sequencing project: providing services to taxonomists for standard genome sequencing and annotation.</title>
        <authorList>
            <consortium name="The Broad Institute Genomics Platform"/>
            <consortium name="The Broad Institute Genome Sequencing Center for Infectious Disease"/>
            <person name="Wu L."/>
            <person name="Ma J."/>
        </authorList>
    </citation>
    <scope>NUCLEOTIDE SEQUENCE [LARGE SCALE GENOMIC DNA]</scope>
    <source>
        <strain evidence="3 4">JCM 16013</strain>
    </source>
</reference>
<dbReference type="SMART" id="SM00421">
    <property type="entry name" value="HTH_LUXR"/>
    <property type="match status" value="1"/>
</dbReference>
<dbReference type="PANTHER" id="PTHR34293:SF1">
    <property type="entry name" value="HTH-TYPE TRANSCRIPTIONAL REGULATOR TRMBL2"/>
    <property type="match status" value="1"/>
</dbReference>
<dbReference type="RefSeq" id="WP_344657336.1">
    <property type="nucleotide sequence ID" value="NZ_BAAAQM010000013.1"/>
</dbReference>
<keyword evidence="4" id="KW-1185">Reference proteome</keyword>
<dbReference type="SUPFAM" id="SSF46894">
    <property type="entry name" value="C-terminal effector domain of the bipartite response regulators"/>
    <property type="match status" value="1"/>
</dbReference>
<accession>A0ABN2REP8</accession>
<dbReference type="Proteomes" id="UP001499854">
    <property type="component" value="Unassembled WGS sequence"/>
</dbReference>
<dbReference type="PROSITE" id="PS50043">
    <property type="entry name" value="HTH_LUXR_2"/>
    <property type="match status" value="1"/>
</dbReference>
<proteinExistence type="predicted"/>
<dbReference type="PANTHER" id="PTHR34293">
    <property type="entry name" value="HTH-TYPE TRANSCRIPTIONAL REGULATOR TRMBL2"/>
    <property type="match status" value="1"/>
</dbReference>
<evidence type="ECO:0000259" key="2">
    <source>
        <dbReference type="PROSITE" id="PS50043"/>
    </source>
</evidence>